<dbReference type="InterPro" id="IPR001610">
    <property type="entry name" value="PAC"/>
</dbReference>
<dbReference type="CDD" id="cd01949">
    <property type="entry name" value="GGDEF"/>
    <property type="match status" value="1"/>
</dbReference>
<dbReference type="PROSITE" id="PS50113">
    <property type="entry name" value="PAC"/>
    <property type="match status" value="1"/>
</dbReference>
<dbReference type="Proteomes" id="UP000245790">
    <property type="component" value="Unassembled WGS sequence"/>
</dbReference>
<dbReference type="RefSeq" id="WP_109763204.1">
    <property type="nucleotide sequence ID" value="NZ_QGGU01000005.1"/>
</dbReference>
<comment type="cofactor">
    <cofactor evidence="1">
        <name>Mg(2+)</name>
        <dbReference type="ChEBI" id="CHEBI:18420"/>
    </cofactor>
</comment>
<dbReference type="SMART" id="SM00091">
    <property type="entry name" value="PAS"/>
    <property type="match status" value="2"/>
</dbReference>
<evidence type="ECO:0000256" key="2">
    <source>
        <dbReference type="SAM" id="Coils"/>
    </source>
</evidence>
<dbReference type="Gene3D" id="3.30.70.270">
    <property type="match status" value="1"/>
</dbReference>
<gene>
    <name evidence="6" type="ORF">C8D97_105128</name>
</gene>
<feature type="domain" description="GGDEF" evidence="5">
    <location>
        <begin position="330"/>
        <end position="465"/>
    </location>
</feature>
<dbReference type="InterPro" id="IPR000014">
    <property type="entry name" value="PAS"/>
</dbReference>
<dbReference type="OrthoDB" id="9776960at2"/>
<organism evidence="6 7">
    <name type="scientific">Pleionea mediterranea</name>
    <dbReference type="NCBI Taxonomy" id="523701"/>
    <lineage>
        <taxon>Bacteria</taxon>
        <taxon>Pseudomonadati</taxon>
        <taxon>Pseudomonadota</taxon>
        <taxon>Gammaproteobacteria</taxon>
        <taxon>Oceanospirillales</taxon>
        <taxon>Pleioneaceae</taxon>
        <taxon>Pleionea</taxon>
    </lineage>
</organism>
<evidence type="ECO:0000256" key="1">
    <source>
        <dbReference type="ARBA" id="ARBA00001946"/>
    </source>
</evidence>
<dbReference type="NCBIfam" id="TIGR00229">
    <property type="entry name" value="sensory_box"/>
    <property type="match status" value="1"/>
</dbReference>
<feature type="domain" description="PAC" evidence="4">
    <location>
        <begin position="212"/>
        <end position="266"/>
    </location>
</feature>
<dbReference type="PROSITE" id="PS50112">
    <property type="entry name" value="PAS"/>
    <property type="match status" value="1"/>
</dbReference>
<dbReference type="PANTHER" id="PTHR46663">
    <property type="entry name" value="DIGUANYLATE CYCLASE DGCT-RELATED"/>
    <property type="match status" value="1"/>
</dbReference>
<proteinExistence type="predicted"/>
<accession>A0A316FTX2</accession>
<dbReference type="AlphaFoldDB" id="A0A316FTX2"/>
<dbReference type="InterPro" id="IPR043128">
    <property type="entry name" value="Rev_trsase/Diguanyl_cyclase"/>
</dbReference>
<dbReference type="PANTHER" id="PTHR46663:SF3">
    <property type="entry name" value="SLL0267 PROTEIN"/>
    <property type="match status" value="1"/>
</dbReference>
<evidence type="ECO:0000259" key="3">
    <source>
        <dbReference type="PROSITE" id="PS50112"/>
    </source>
</evidence>
<evidence type="ECO:0000313" key="7">
    <source>
        <dbReference type="Proteomes" id="UP000245790"/>
    </source>
</evidence>
<evidence type="ECO:0000259" key="5">
    <source>
        <dbReference type="PROSITE" id="PS50887"/>
    </source>
</evidence>
<dbReference type="NCBIfam" id="TIGR00254">
    <property type="entry name" value="GGDEF"/>
    <property type="match status" value="1"/>
</dbReference>
<dbReference type="PROSITE" id="PS50887">
    <property type="entry name" value="GGDEF"/>
    <property type="match status" value="1"/>
</dbReference>
<protein>
    <submittedName>
        <fullName evidence="6">Diguanylate cyclase with PAS/PAC sensor</fullName>
    </submittedName>
</protein>
<dbReference type="EMBL" id="QGGU01000005">
    <property type="protein sequence ID" value="PWK51813.1"/>
    <property type="molecule type" value="Genomic_DNA"/>
</dbReference>
<sequence>MEHNEAFDLSGISLKSLLQNAHIGVVIHRWDTSIVYANPTAIKLLRLTYDQIIGKDAKDPKWQFIDESGRSLQIEEYPVCKVKRFKSPLSNEVLGLDDSSSQNITWFNVNAYHEMDQGEGFIVVTFMDITDQKSMFSFRNVLEKSDDVVIVTEADDIEAPLGPKIVYVNDAFEKLTGYSREEVIGETPRILQGKHTDKTAIKRIKQSLTDKKPIRETILNYSKTGHPYWLEMNIFPLKNKFGQVTHFAAIERDITEMIYHAEQLEKRNKDLKEMKHNLQVLVEEKTQKLRVANKKLEQLAYYDPLTNLPNRRSFIDQAEKQVSACTRNHYTLVTGLLDVDNFKLINDTHGHDIGDKVLQHISRQLEIIFRQEDIYGRIGGEEFAFSIVIEDGKHAKYIGERICQEIEEQPIMTSDKNINITVSIGMCINYPETFPTTLNEAIKKADLCLYKAKNNGKNCVITTDDDQCTPAA</sequence>
<dbReference type="InterPro" id="IPR000160">
    <property type="entry name" value="GGDEF_dom"/>
</dbReference>
<dbReference type="SUPFAM" id="SSF55073">
    <property type="entry name" value="Nucleotide cyclase"/>
    <property type="match status" value="1"/>
</dbReference>
<keyword evidence="2" id="KW-0175">Coiled coil</keyword>
<dbReference type="Gene3D" id="3.30.450.20">
    <property type="entry name" value="PAS domain"/>
    <property type="match status" value="2"/>
</dbReference>
<keyword evidence="7" id="KW-1185">Reference proteome</keyword>
<evidence type="ECO:0000259" key="4">
    <source>
        <dbReference type="PROSITE" id="PS50113"/>
    </source>
</evidence>
<evidence type="ECO:0000313" key="6">
    <source>
        <dbReference type="EMBL" id="PWK51813.1"/>
    </source>
</evidence>
<dbReference type="GO" id="GO:0003824">
    <property type="term" value="F:catalytic activity"/>
    <property type="evidence" value="ECO:0007669"/>
    <property type="project" value="UniProtKB-ARBA"/>
</dbReference>
<comment type="caution">
    <text evidence="6">The sequence shown here is derived from an EMBL/GenBank/DDBJ whole genome shotgun (WGS) entry which is preliminary data.</text>
</comment>
<dbReference type="SUPFAM" id="SSF55785">
    <property type="entry name" value="PYP-like sensor domain (PAS domain)"/>
    <property type="match status" value="2"/>
</dbReference>
<dbReference type="InterPro" id="IPR035965">
    <property type="entry name" value="PAS-like_dom_sf"/>
</dbReference>
<dbReference type="SMART" id="SM00267">
    <property type="entry name" value="GGDEF"/>
    <property type="match status" value="1"/>
</dbReference>
<dbReference type="InterPro" id="IPR000700">
    <property type="entry name" value="PAS-assoc_C"/>
</dbReference>
<feature type="coiled-coil region" evidence="2">
    <location>
        <begin position="254"/>
        <end position="288"/>
    </location>
</feature>
<feature type="domain" description="PAS" evidence="3">
    <location>
        <begin position="134"/>
        <end position="187"/>
    </location>
</feature>
<name>A0A316FTX2_9GAMM</name>
<dbReference type="Pfam" id="PF13426">
    <property type="entry name" value="PAS_9"/>
    <property type="match status" value="2"/>
</dbReference>
<reference evidence="6 7" key="1">
    <citation type="submission" date="2018-05" db="EMBL/GenBank/DDBJ databases">
        <title>Genomic Encyclopedia of Type Strains, Phase IV (KMG-IV): sequencing the most valuable type-strain genomes for metagenomic binning, comparative biology and taxonomic classification.</title>
        <authorList>
            <person name="Goeker M."/>
        </authorList>
    </citation>
    <scope>NUCLEOTIDE SEQUENCE [LARGE SCALE GENOMIC DNA]</scope>
    <source>
        <strain evidence="6 7">DSM 25350</strain>
    </source>
</reference>
<dbReference type="InterPro" id="IPR052163">
    <property type="entry name" value="DGC-Regulatory_Protein"/>
</dbReference>
<dbReference type="FunFam" id="3.30.70.270:FF:000001">
    <property type="entry name" value="Diguanylate cyclase domain protein"/>
    <property type="match status" value="1"/>
</dbReference>
<dbReference type="CDD" id="cd00130">
    <property type="entry name" value="PAS"/>
    <property type="match status" value="1"/>
</dbReference>
<dbReference type="Pfam" id="PF00990">
    <property type="entry name" value="GGDEF"/>
    <property type="match status" value="1"/>
</dbReference>
<dbReference type="InterPro" id="IPR029787">
    <property type="entry name" value="Nucleotide_cyclase"/>
</dbReference>
<dbReference type="SMART" id="SM00086">
    <property type="entry name" value="PAC"/>
    <property type="match status" value="1"/>
</dbReference>